<dbReference type="Proteomes" id="UP001627154">
    <property type="component" value="Unassembled WGS sequence"/>
</dbReference>
<gene>
    <name evidence="4" type="ORF">TKK_001105</name>
</gene>
<evidence type="ECO:0000256" key="3">
    <source>
        <dbReference type="PROSITE-ProRule" id="PRU00023"/>
    </source>
</evidence>
<evidence type="ECO:0000313" key="5">
    <source>
        <dbReference type="Proteomes" id="UP001627154"/>
    </source>
</evidence>
<dbReference type="AlphaFoldDB" id="A0ABD2XQE8"/>
<dbReference type="Gene3D" id="1.25.40.20">
    <property type="entry name" value="Ankyrin repeat-containing domain"/>
    <property type="match status" value="5"/>
</dbReference>
<keyword evidence="1" id="KW-0677">Repeat</keyword>
<reference evidence="4 5" key="1">
    <citation type="journal article" date="2024" name="bioRxiv">
        <title>A reference genome for Trichogramma kaykai: A tiny desert-dwelling parasitoid wasp with competing sex-ratio distorters.</title>
        <authorList>
            <person name="Culotta J."/>
            <person name="Lindsey A.R."/>
        </authorList>
    </citation>
    <scope>NUCLEOTIDE SEQUENCE [LARGE SCALE GENOMIC DNA]</scope>
    <source>
        <strain evidence="4 5">KSX58</strain>
    </source>
</reference>
<dbReference type="SMART" id="SM00248">
    <property type="entry name" value="ANK"/>
    <property type="match status" value="12"/>
</dbReference>
<feature type="repeat" description="ANK" evidence="3">
    <location>
        <begin position="507"/>
        <end position="539"/>
    </location>
</feature>
<evidence type="ECO:0000256" key="1">
    <source>
        <dbReference type="ARBA" id="ARBA00022737"/>
    </source>
</evidence>
<feature type="repeat" description="ANK" evidence="3">
    <location>
        <begin position="220"/>
        <end position="252"/>
    </location>
</feature>
<dbReference type="PANTHER" id="PTHR24123">
    <property type="entry name" value="ANKYRIN REPEAT-CONTAINING"/>
    <property type="match status" value="1"/>
</dbReference>
<feature type="repeat" description="ANK" evidence="3">
    <location>
        <begin position="144"/>
        <end position="176"/>
    </location>
</feature>
<keyword evidence="5" id="KW-1185">Reference proteome</keyword>
<evidence type="ECO:0000313" key="4">
    <source>
        <dbReference type="EMBL" id="KAL3407022.1"/>
    </source>
</evidence>
<sequence>MAQVDQSCLEKLKTFREEIDWKNKKKKRYQIFKRFFFLINNCEGQLPNLRDIFQLGEINWLVGSRDKEGQTLLHLAVTGGNKKATELLLRNGSDPNAANKSRLMTPLHIICDWNKKKSAVFVKIFFEINDELNRQVNVNAQDFSGRTALHLALKHKNTEVAELLLRRGANTDLPMKDGSTPLLMICRKGNDDDWATFLKMFFEINDENHHTLQVNAQNNVGQSPLHCAVACNFEIAAESLLRRGANPNLTMEDGSTPLHMIFSMNKYFNNDDERATLLKIFFHINDKLHQTINVDVLDSQGRSPLLYAVEFRLKKTAALLLRRGADPNLTGKDGYTPLHMICISRNINDTESATFLRFFFDLNDEIHQLVNVDALNKSNETPLLLALKNKDTQVAEVLLRKRRQSKFGQQGWKETSPFNLRVIRQFQRVCTLESIFRDLRRKKSESAAEVLLKNGADPNLANEKGSTPLHYICKRMHEDSVLEHLKIYFEINEDQNRQVLIDARDKNGVTPLQLAVENFCPDVVDMLLDRGAGLSSFEFTRESFFDQCFEPLWEWELERVSRVLVVIERLEKRGYKLDLRNALTIIKGFAKYGLFEKSVDLTYWLDNEELMKIAKEWMIHPRMSLYDLFWIKPKNAENLLSNVDYLELTRSAKFRMQRISYRRKCMVQLSEMISRKFRRRWTMEFFLVLTRYQLPILCCEKIIDLLNNEDLLGICLAAEIFVEEETQ</sequence>
<dbReference type="SUPFAM" id="SSF48403">
    <property type="entry name" value="Ankyrin repeat"/>
    <property type="match status" value="2"/>
</dbReference>
<accession>A0ABD2XQE8</accession>
<dbReference type="EMBL" id="JBJJXI010000018">
    <property type="protein sequence ID" value="KAL3407022.1"/>
    <property type="molecule type" value="Genomic_DNA"/>
</dbReference>
<dbReference type="PANTHER" id="PTHR24123:SF33">
    <property type="entry name" value="PROTEIN HOS4"/>
    <property type="match status" value="1"/>
</dbReference>
<dbReference type="InterPro" id="IPR036770">
    <property type="entry name" value="Ankyrin_rpt-contain_sf"/>
</dbReference>
<comment type="caution">
    <text evidence="4">The sequence shown here is derived from an EMBL/GenBank/DDBJ whole genome shotgun (WGS) entry which is preliminary data.</text>
</comment>
<proteinExistence type="predicted"/>
<dbReference type="PRINTS" id="PR01415">
    <property type="entry name" value="ANKYRIN"/>
</dbReference>
<feature type="repeat" description="ANK" evidence="3">
    <location>
        <begin position="68"/>
        <end position="100"/>
    </location>
</feature>
<evidence type="ECO:0000256" key="2">
    <source>
        <dbReference type="ARBA" id="ARBA00023043"/>
    </source>
</evidence>
<feature type="repeat" description="ANK" evidence="3">
    <location>
        <begin position="300"/>
        <end position="332"/>
    </location>
</feature>
<organism evidence="4 5">
    <name type="scientific">Trichogramma kaykai</name>
    <dbReference type="NCBI Taxonomy" id="54128"/>
    <lineage>
        <taxon>Eukaryota</taxon>
        <taxon>Metazoa</taxon>
        <taxon>Ecdysozoa</taxon>
        <taxon>Arthropoda</taxon>
        <taxon>Hexapoda</taxon>
        <taxon>Insecta</taxon>
        <taxon>Pterygota</taxon>
        <taxon>Neoptera</taxon>
        <taxon>Endopterygota</taxon>
        <taxon>Hymenoptera</taxon>
        <taxon>Apocrita</taxon>
        <taxon>Proctotrupomorpha</taxon>
        <taxon>Chalcidoidea</taxon>
        <taxon>Trichogrammatidae</taxon>
        <taxon>Trichogramma</taxon>
    </lineage>
</organism>
<dbReference type="InterPro" id="IPR002110">
    <property type="entry name" value="Ankyrin_rpt"/>
</dbReference>
<dbReference type="InterPro" id="IPR051165">
    <property type="entry name" value="Multifunctional_ANK_Repeat"/>
</dbReference>
<dbReference type="PROSITE" id="PS50297">
    <property type="entry name" value="ANK_REP_REGION"/>
    <property type="match status" value="4"/>
</dbReference>
<keyword evidence="2 3" id="KW-0040">ANK repeat</keyword>
<name>A0ABD2XQE8_9HYME</name>
<dbReference type="PROSITE" id="PS50088">
    <property type="entry name" value="ANK_REPEAT"/>
    <property type="match status" value="5"/>
</dbReference>
<protein>
    <submittedName>
        <fullName evidence="4">Uncharacterized protein</fullName>
    </submittedName>
</protein>
<dbReference type="Pfam" id="PF12796">
    <property type="entry name" value="Ank_2"/>
    <property type="match status" value="3"/>
</dbReference>